<feature type="transmembrane region" description="Helical" evidence="10">
    <location>
        <begin position="91"/>
        <end position="108"/>
    </location>
</feature>
<dbReference type="Pfam" id="PF00122">
    <property type="entry name" value="E1-E2_ATPase"/>
    <property type="match status" value="1"/>
</dbReference>
<comment type="caution">
    <text evidence="12">The sequence shown here is derived from an EMBL/GenBank/DDBJ whole genome shotgun (WGS) entry which is preliminary data.</text>
</comment>
<evidence type="ECO:0000256" key="2">
    <source>
        <dbReference type="ARBA" id="ARBA00005675"/>
    </source>
</evidence>
<reference evidence="12 13" key="1">
    <citation type="journal article" date="2015" name="Genome Announc.">
        <title>Expanding the biotechnology potential of lactobacilli through comparative genomics of 213 strains and associated genera.</title>
        <authorList>
            <person name="Sun Z."/>
            <person name="Harris H.M."/>
            <person name="McCann A."/>
            <person name="Guo C."/>
            <person name="Argimon S."/>
            <person name="Zhang W."/>
            <person name="Yang X."/>
            <person name="Jeffery I.B."/>
            <person name="Cooney J.C."/>
            <person name="Kagawa T.F."/>
            <person name="Liu W."/>
            <person name="Song Y."/>
            <person name="Salvetti E."/>
            <person name="Wrobel A."/>
            <person name="Rasinkangas P."/>
            <person name="Parkhill J."/>
            <person name="Rea M.C."/>
            <person name="O'Sullivan O."/>
            <person name="Ritari J."/>
            <person name="Douillard F.P."/>
            <person name="Paul Ross R."/>
            <person name="Yang R."/>
            <person name="Briner A.E."/>
            <person name="Felis G.E."/>
            <person name="de Vos W.M."/>
            <person name="Barrangou R."/>
            <person name="Klaenhammer T.R."/>
            <person name="Caufield P.W."/>
            <person name="Cui Y."/>
            <person name="Zhang H."/>
            <person name="O'Toole P.W."/>
        </authorList>
    </citation>
    <scope>NUCLEOTIDE SEQUENCE [LARGE SCALE GENOMIC DNA]</scope>
    <source>
        <strain evidence="12 13">DSM 19907</strain>
    </source>
</reference>
<name>A0ABR5PC98_9LACO</name>
<dbReference type="SUPFAM" id="SSF81653">
    <property type="entry name" value="Calcium ATPase, transduction domain A"/>
    <property type="match status" value="1"/>
</dbReference>
<organism evidence="12 13">
    <name type="scientific">Lentilactobacillus rapi DSM 19907 = JCM 15042</name>
    <dbReference type="NCBI Taxonomy" id="1423795"/>
    <lineage>
        <taxon>Bacteria</taxon>
        <taxon>Bacillati</taxon>
        <taxon>Bacillota</taxon>
        <taxon>Bacilli</taxon>
        <taxon>Lactobacillales</taxon>
        <taxon>Lactobacillaceae</taxon>
        <taxon>Lentilactobacillus</taxon>
    </lineage>
</organism>
<dbReference type="Pfam" id="PF00689">
    <property type="entry name" value="Cation_ATPase_C"/>
    <property type="match status" value="1"/>
</dbReference>
<dbReference type="SMART" id="SM00831">
    <property type="entry name" value="Cation_ATPase_N"/>
    <property type="match status" value="1"/>
</dbReference>
<dbReference type="PANTHER" id="PTHR43294">
    <property type="entry name" value="SODIUM/POTASSIUM-TRANSPORTING ATPASE SUBUNIT ALPHA"/>
    <property type="match status" value="1"/>
</dbReference>
<dbReference type="InterPro" id="IPR004014">
    <property type="entry name" value="ATPase_P-typ_cation-transptr_N"/>
</dbReference>
<dbReference type="SFLD" id="SFLDF00027">
    <property type="entry name" value="p-type_atpase"/>
    <property type="match status" value="1"/>
</dbReference>
<comment type="subcellular location">
    <subcellularLocation>
        <location evidence="1">Cell membrane</location>
        <topology evidence="1">Multi-pass membrane protein</topology>
    </subcellularLocation>
</comment>
<dbReference type="InterPro" id="IPR023299">
    <property type="entry name" value="ATPase_P-typ_cyto_dom_N"/>
</dbReference>
<dbReference type="PANTHER" id="PTHR43294:SF21">
    <property type="entry name" value="CATION TRANSPORTING ATPASE"/>
    <property type="match status" value="1"/>
</dbReference>
<dbReference type="PRINTS" id="PR00119">
    <property type="entry name" value="CATATPASE"/>
</dbReference>
<keyword evidence="8 10" id="KW-1133">Transmembrane helix</keyword>
<keyword evidence="5" id="KW-0547">Nucleotide-binding</keyword>
<evidence type="ECO:0000256" key="10">
    <source>
        <dbReference type="SAM" id="Phobius"/>
    </source>
</evidence>
<protein>
    <submittedName>
        <fullName evidence="12">H+-K+-exchanging ATPase</fullName>
    </submittedName>
</protein>
<dbReference type="InterPro" id="IPR023298">
    <property type="entry name" value="ATPase_P-typ_TM_dom_sf"/>
</dbReference>
<dbReference type="NCBIfam" id="TIGR01494">
    <property type="entry name" value="ATPase_P-type"/>
    <property type="match status" value="2"/>
</dbReference>
<proteinExistence type="inferred from homology"/>
<evidence type="ECO:0000256" key="3">
    <source>
        <dbReference type="ARBA" id="ARBA00022475"/>
    </source>
</evidence>
<dbReference type="InterPro" id="IPR044492">
    <property type="entry name" value="P_typ_ATPase_HD_dom"/>
</dbReference>
<dbReference type="Proteomes" id="UP000051977">
    <property type="component" value="Unassembled WGS sequence"/>
</dbReference>
<dbReference type="PROSITE" id="PS00154">
    <property type="entry name" value="ATPASE_E1_E2"/>
    <property type="match status" value="1"/>
</dbReference>
<evidence type="ECO:0000313" key="13">
    <source>
        <dbReference type="Proteomes" id="UP000051977"/>
    </source>
</evidence>
<dbReference type="Pfam" id="PF08282">
    <property type="entry name" value="Hydrolase_3"/>
    <property type="match status" value="1"/>
</dbReference>
<dbReference type="InterPro" id="IPR008250">
    <property type="entry name" value="ATPase_P-typ_transduc_dom_A_sf"/>
</dbReference>
<evidence type="ECO:0000256" key="9">
    <source>
        <dbReference type="ARBA" id="ARBA00023136"/>
    </source>
</evidence>
<dbReference type="InterPro" id="IPR006068">
    <property type="entry name" value="ATPase_P-typ_cation-transptr_C"/>
</dbReference>
<dbReference type="InterPro" id="IPR018303">
    <property type="entry name" value="ATPase_P-typ_P_site"/>
</dbReference>
<dbReference type="InterPro" id="IPR036412">
    <property type="entry name" value="HAD-like_sf"/>
</dbReference>
<keyword evidence="3" id="KW-1003">Cell membrane</keyword>
<evidence type="ECO:0000256" key="8">
    <source>
        <dbReference type="ARBA" id="ARBA00022989"/>
    </source>
</evidence>
<dbReference type="SFLD" id="SFLDG00002">
    <property type="entry name" value="C1.7:_P-type_atpase_like"/>
    <property type="match status" value="1"/>
</dbReference>
<dbReference type="SFLD" id="SFLDS00003">
    <property type="entry name" value="Haloacid_Dehalogenase"/>
    <property type="match status" value="1"/>
</dbReference>
<evidence type="ECO:0000256" key="1">
    <source>
        <dbReference type="ARBA" id="ARBA00004651"/>
    </source>
</evidence>
<evidence type="ECO:0000313" key="12">
    <source>
        <dbReference type="EMBL" id="KRL16200.1"/>
    </source>
</evidence>
<evidence type="ECO:0000256" key="6">
    <source>
        <dbReference type="ARBA" id="ARBA00022840"/>
    </source>
</evidence>
<accession>A0ABR5PC98</accession>
<dbReference type="Gene3D" id="2.70.150.10">
    <property type="entry name" value="Calcium-transporting ATPase, cytoplasmic transduction domain A"/>
    <property type="match status" value="1"/>
</dbReference>
<dbReference type="Gene3D" id="1.20.1110.10">
    <property type="entry name" value="Calcium-transporting ATPase, transmembrane domain"/>
    <property type="match status" value="1"/>
</dbReference>
<dbReference type="SUPFAM" id="SSF56784">
    <property type="entry name" value="HAD-like"/>
    <property type="match status" value="1"/>
</dbReference>
<feature type="transmembrane region" description="Helical" evidence="10">
    <location>
        <begin position="61"/>
        <end position="85"/>
    </location>
</feature>
<feature type="transmembrane region" description="Helical" evidence="10">
    <location>
        <begin position="899"/>
        <end position="915"/>
    </location>
</feature>
<sequence length="933" mass="102114">MMSRMKNVESTKIDQSAKTSVDDLMKQFDLPVGGLSQSEAAKRLAQYGPNTIQQVKHKSEILIFLENFTSLMAILLWVSGIIAMFAGMMELGIAIWAVNLINGCFSYWQQHAAQKATDSLKKMLPSYVKVNRDGKTQQIQVEQLVPGDLFQIQAGDSVPADARIFNSSNLQVDESSLTGESVPVEKADHYQHGDGEFAQQNIIFAGTVVTNGTANAIAVATGMQTEFGRIARLTESQKKVIYPLQRELNHLTRQLTVIAIVLGIAFFLLAVFFVHYPFAQSFIFALGMIVAFIPEGLLPTVTLSLAQGTQRMAKKHALLKNLNSVETLGETTVICSDKTGTLTQNQMTINHIWLVSGDYEVTGTGYVTNGKIRKNGQDVNGQPASDLGRLLAIATLNNDTEVNEDPNGGKAKILGTPTEAALVILSRKAGMNIKEENQQFPRLKELPFDSGRKLMTTITKDQTGNPLIYTKGALGSELKICDQILDGDKVRPLTAADRERINGINEQYSKQGLRTLAFSYRNVSVDDPLRKTAIDDYTIDTAERHMVFVGLTMMSDPPRPEIFKAVKNCKRANIRIIMVTGDSPITAKSIAVKIGITSDKARVISGEELDQMSDQELKAAVKGEVIFARVAPEHKFRIVTMCQENGDIVASTGDGVNDAPALKRADIGIAMGVTGTDVAKDAADMILTDDNFASIVSAIEEGRTVYSNLQKFLLYILNSNVPEAAPSVIFLVTRGLVPLPLTVMQILTVDLGTDLLPALGLGIEKAEPGIMDQPPRPQNSHLLNKSIIWKAFGLYGLTASVISTAAYFFVNHVNGWPNIPLASSGLPYAEATTITLGAIVFCQIAAAMNCRTQISSVFSIGLFSNRRIWLGIGVEIVLIACLMYQPFLQEIFNTGPLNFSEWVFLFCIPIPLFLLEEGRKWLVRKIRGQKTTV</sequence>
<evidence type="ECO:0000256" key="4">
    <source>
        <dbReference type="ARBA" id="ARBA00022692"/>
    </source>
</evidence>
<keyword evidence="6" id="KW-0067">ATP-binding</keyword>
<dbReference type="Gene3D" id="3.40.1110.10">
    <property type="entry name" value="Calcium-transporting ATPase, cytoplasmic domain N"/>
    <property type="match status" value="1"/>
</dbReference>
<comment type="similarity">
    <text evidence="2">Belongs to the cation transport ATPase (P-type) (TC 3.A.3) family. Type IIA subfamily.</text>
</comment>
<dbReference type="InterPro" id="IPR050510">
    <property type="entry name" value="Cation_transp_ATPase_P-type"/>
</dbReference>
<dbReference type="SUPFAM" id="SSF81665">
    <property type="entry name" value="Calcium ATPase, transmembrane domain M"/>
    <property type="match status" value="1"/>
</dbReference>
<dbReference type="InterPro" id="IPR001757">
    <property type="entry name" value="P_typ_ATPase"/>
</dbReference>
<evidence type="ECO:0000259" key="11">
    <source>
        <dbReference type="SMART" id="SM00831"/>
    </source>
</evidence>
<dbReference type="Gene3D" id="3.40.50.1000">
    <property type="entry name" value="HAD superfamily/HAD-like"/>
    <property type="match status" value="1"/>
</dbReference>
<dbReference type="SUPFAM" id="SSF81660">
    <property type="entry name" value="Metal cation-transporting ATPase, ATP-binding domain N"/>
    <property type="match status" value="1"/>
</dbReference>
<dbReference type="PRINTS" id="PR00120">
    <property type="entry name" value="HATPASE"/>
</dbReference>
<dbReference type="InterPro" id="IPR023214">
    <property type="entry name" value="HAD_sf"/>
</dbReference>
<evidence type="ECO:0000256" key="5">
    <source>
        <dbReference type="ARBA" id="ARBA00022741"/>
    </source>
</evidence>
<feature type="transmembrane region" description="Helical" evidence="10">
    <location>
        <begin position="868"/>
        <end position="887"/>
    </location>
</feature>
<dbReference type="Pfam" id="PF13246">
    <property type="entry name" value="Cation_ATPase"/>
    <property type="match status" value="1"/>
</dbReference>
<feature type="domain" description="Cation-transporting P-type ATPase N-terminal" evidence="11">
    <location>
        <begin position="15"/>
        <end position="88"/>
    </location>
</feature>
<keyword evidence="9 10" id="KW-0472">Membrane</keyword>
<gene>
    <name evidence="12" type="ORF">FD12_GL000678</name>
</gene>
<feature type="transmembrane region" description="Helical" evidence="10">
    <location>
        <begin position="282"/>
        <end position="306"/>
    </location>
</feature>
<evidence type="ECO:0000256" key="7">
    <source>
        <dbReference type="ARBA" id="ARBA00022967"/>
    </source>
</evidence>
<dbReference type="Pfam" id="PF00690">
    <property type="entry name" value="Cation_ATPase_N"/>
    <property type="match status" value="1"/>
</dbReference>
<keyword evidence="13" id="KW-1185">Reference proteome</keyword>
<keyword evidence="7" id="KW-1278">Translocase</keyword>
<dbReference type="InterPro" id="IPR059000">
    <property type="entry name" value="ATPase_P-type_domA"/>
</dbReference>
<feature type="transmembrane region" description="Helical" evidence="10">
    <location>
        <begin position="255"/>
        <end position="276"/>
    </location>
</feature>
<feature type="transmembrane region" description="Helical" evidence="10">
    <location>
        <begin position="787"/>
        <end position="808"/>
    </location>
</feature>
<dbReference type="EMBL" id="AZEI01000076">
    <property type="protein sequence ID" value="KRL16200.1"/>
    <property type="molecule type" value="Genomic_DNA"/>
</dbReference>
<keyword evidence="4 10" id="KW-0812">Transmembrane</keyword>
<feature type="transmembrane region" description="Helical" evidence="10">
    <location>
        <begin position="828"/>
        <end position="847"/>
    </location>
</feature>